<keyword evidence="3" id="KW-1185">Reference proteome</keyword>
<dbReference type="PANTHER" id="PTHR40891">
    <property type="entry name" value="DUF295 DOMAIN-CONTAINING PROTEIN"/>
    <property type="match status" value="1"/>
</dbReference>
<evidence type="ECO:0000313" key="3">
    <source>
        <dbReference type="Proteomes" id="UP000245207"/>
    </source>
</evidence>
<dbReference type="AlphaFoldDB" id="A0A2U1KPA0"/>
<accession>A0A2U1KPA0</accession>
<gene>
    <name evidence="2" type="ORF">CTI12_AA579910</name>
</gene>
<proteinExistence type="predicted"/>
<evidence type="ECO:0000259" key="1">
    <source>
        <dbReference type="Pfam" id="PF03478"/>
    </source>
</evidence>
<dbReference type="InterPro" id="IPR005174">
    <property type="entry name" value="KIB1-4_b-propeller"/>
</dbReference>
<dbReference type="Proteomes" id="UP000245207">
    <property type="component" value="Unassembled WGS sequence"/>
</dbReference>
<protein>
    <recommendedName>
        <fullName evidence="1">KIB1-4 beta-propeller domain-containing protein</fullName>
    </recommendedName>
</protein>
<dbReference type="OrthoDB" id="1863935at2759"/>
<evidence type="ECO:0000313" key="2">
    <source>
        <dbReference type="EMBL" id="PWA38596.1"/>
    </source>
</evidence>
<organism evidence="2 3">
    <name type="scientific">Artemisia annua</name>
    <name type="common">Sweet wormwood</name>
    <dbReference type="NCBI Taxonomy" id="35608"/>
    <lineage>
        <taxon>Eukaryota</taxon>
        <taxon>Viridiplantae</taxon>
        <taxon>Streptophyta</taxon>
        <taxon>Embryophyta</taxon>
        <taxon>Tracheophyta</taxon>
        <taxon>Spermatophyta</taxon>
        <taxon>Magnoliopsida</taxon>
        <taxon>eudicotyledons</taxon>
        <taxon>Gunneridae</taxon>
        <taxon>Pentapetalae</taxon>
        <taxon>asterids</taxon>
        <taxon>campanulids</taxon>
        <taxon>Asterales</taxon>
        <taxon>Asteraceae</taxon>
        <taxon>Asteroideae</taxon>
        <taxon>Anthemideae</taxon>
        <taxon>Artemisiinae</taxon>
        <taxon>Artemisia</taxon>
    </lineage>
</organism>
<dbReference type="PANTHER" id="PTHR40891:SF1">
    <property type="entry name" value="DUF295 DOMAIN-CONTAINING PROTEIN"/>
    <property type="match status" value="1"/>
</dbReference>
<feature type="domain" description="KIB1-4 beta-propeller" evidence="1">
    <location>
        <begin position="50"/>
        <end position="286"/>
    </location>
</feature>
<sequence>MEQKQSSDSLSAELLAFSAEYPWFVAQNIGAEEESSADQIFYTLHEPLTKYQCQIPELLGRRIRGYYHGWIILSDLPKSVMWSLWNPFTSTMINFPPLIVQDGDSKSIGECCLSAPPDDPSSVLLLTRADKPSFVFFRLKGKRKKLRWIEMSYANQLKRITGVDGVFIYNLTCCNGKVYALSGMDYVIQLDILVKDREVLIKLLLLGFTPFPSWNRCHELHYFLKGHCTELFCIIVGFYEQTLQGVYFFKLDMASVKSEELERFKGLDMSCKRWQEVEDLADVFMSQKMWEELVDFKEAIFFVDIALDHLVYYRPAIASELGGYILIRDDMGKILYSYHVKENSISLSSMPSLVLPTSNVRK</sequence>
<dbReference type="Pfam" id="PF03478">
    <property type="entry name" value="Beta-prop_KIB1-4"/>
    <property type="match status" value="1"/>
</dbReference>
<reference evidence="2 3" key="1">
    <citation type="journal article" date="2018" name="Mol. Plant">
        <title>The genome of Artemisia annua provides insight into the evolution of Asteraceae family and artemisinin biosynthesis.</title>
        <authorList>
            <person name="Shen Q."/>
            <person name="Zhang L."/>
            <person name="Liao Z."/>
            <person name="Wang S."/>
            <person name="Yan T."/>
            <person name="Shi P."/>
            <person name="Liu M."/>
            <person name="Fu X."/>
            <person name="Pan Q."/>
            <person name="Wang Y."/>
            <person name="Lv Z."/>
            <person name="Lu X."/>
            <person name="Zhang F."/>
            <person name="Jiang W."/>
            <person name="Ma Y."/>
            <person name="Chen M."/>
            <person name="Hao X."/>
            <person name="Li L."/>
            <person name="Tang Y."/>
            <person name="Lv G."/>
            <person name="Zhou Y."/>
            <person name="Sun X."/>
            <person name="Brodelius P.E."/>
            <person name="Rose J.K.C."/>
            <person name="Tang K."/>
        </authorList>
    </citation>
    <scope>NUCLEOTIDE SEQUENCE [LARGE SCALE GENOMIC DNA]</scope>
    <source>
        <strain evidence="3">cv. Huhao1</strain>
        <tissue evidence="2">Leaf</tissue>
    </source>
</reference>
<dbReference type="EMBL" id="PKPP01015479">
    <property type="protein sequence ID" value="PWA38596.1"/>
    <property type="molecule type" value="Genomic_DNA"/>
</dbReference>
<name>A0A2U1KPA0_ARTAN</name>
<comment type="caution">
    <text evidence="2">The sequence shown here is derived from an EMBL/GenBank/DDBJ whole genome shotgun (WGS) entry which is preliminary data.</text>
</comment>